<gene>
    <name evidence="2" type="ORF">NLU14_14225</name>
</gene>
<evidence type="ECO:0000313" key="2">
    <source>
        <dbReference type="EMBL" id="MDF0751379.1"/>
    </source>
</evidence>
<comment type="caution">
    <text evidence="2">The sequence shown here is derived from an EMBL/GenBank/DDBJ whole genome shotgun (WGS) entry which is preliminary data.</text>
</comment>
<reference evidence="2" key="1">
    <citation type="submission" date="2022-07" db="EMBL/GenBank/DDBJ databases">
        <title>Marinobacter iranensis a new bacterium isolate from a hipersaline lake in Iran.</title>
        <authorList>
            <person name="Mohammad A.M.A."/>
            <person name="Cristina S.-P."/>
            <person name="Antonio V."/>
        </authorList>
    </citation>
    <scope>NUCLEOTIDE SEQUENCE</scope>
    <source>
        <strain evidence="2">71-i</strain>
    </source>
</reference>
<organism evidence="2 3">
    <name type="scientific">Marinobacter iranensis</name>
    <dbReference type="NCBI Taxonomy" id="2962607"/>
    <lineage>
        <taxon>Bacteria</taxon>
        <taxon>Pseudomonadati</taxon>
        <taxon>Pseudomonadota</taxon>
        <taxon>Gammaproteobacteria</taxon>
        <taxon>Pseudomonadales</taxon>
        <taxon>Marinobacteraceae</taxon>
        <taxon>Marinobacter</taxon>
    </lineage>
</organism>
<dbReference type="RefSeq" id="WP_275707608.1">
    <property type="nucleotide sequence ID" value="NZ_JANCMW010000009.1"/>
</dbReference>
<proteinExistence type="predicted"/>
<dbReference type="Proteomes" id="UP001143391">
    <property type="component" value="Unassembled WGS sequence"/>
</dbReference>
<evidence type="ECO:0000256" key="1">
    <source>
        <dbReference type="SAM" id="MobiDB-lite"/>
    </source>
</evidence>
<dbReference type="EMBL" id="JANCMW010000009">
    <property type="protein sequence ID" value="MDF0751379.1"/>
    <property type="molecule type" value="Genomic_DNA"/>
</dbReference>
<keyword evidence="3" id="KW-1185">Reference proteome</keyword>
<evidence type="ECO:0000313" key="3">
    <source>
        <dbReference type="Proteomes" id="UP001143391"/>
    </source>
</evidence>
<feature type="region of interest" description="Disordered" evidence="1">
    <location>
        <begin position="1"/>
        <end position="23"/>
    </location>
</feature>
<accession>A0ABT5YCG2</accession>
<name>A0ABT5YCG2_9GAMM</name>
<sequence>MDKHTQPQPGPEQPRPVKLDHHDSVRSHVFQQVSTEVERLERRIETLRLTKAPHAAIMISTYERMIDRKKGFLKNWGMQDRAIY</sequence>
<protein>
    <submittedName>
        <fullName evidence="2">Uncharacterized protein</fullName>
    </submittedName>
</protein>